<protein>
    <recommendedName>
        <fullName evidence="2">Phosphoesterase, DHHA1</fullName>
    </recommendedName>
</protein>
<accession>Q024I7</accession>
<dbReference type="EMBL" id="CP000473">
    <property type="protein sequence ID" value="ABJ83589.1"/>
    <property type="molecule type" value="Genomic_DNA"/>
</dbReference>
<dbReference type="InterPro" id="IPR038763">
    <property type="entry name" value="DHH_sf"/>
</dbReference>
<sequence>MRIRVLYHDHCFDGAASAAYFSRFIAGAVHPDAEFQYTGMAHKASQMFDHSLFDGDENAIVDFKYSSDPKLTWWFDHHQSAFLNAEDQEHFRRDTSGRKLYDPSYKSCTSFICRVGQDRFGFRAPDLDDLVHWSLIIDGAQYPDARTAVELGAPAMKLTLVIEAAKGSDVVQKIIGWMQHRQLSEIIAEPEIQAIYEPLYRRHVESIDLIRTRAHQDDGVIFFDLAGYDVEGYNKFIPYYLFPDSTYTVSVTPSSFRTKISVGSNPWTPVEPKHNLATICERYGGGGHARVGAISLAPGELSRAREVAAEIVAELKT</sequence>
<gene>
    <name evidence="1" type="ordered locus">Acid_2600</name>
</gene>
<dbReference type="KEGG" id="sus:Acid_2600"/>
<organism evidence="1">
    <name type="scientific">Solibacter usitatus (strain Ellin6076)</name>
    <dbReference type="NCBI Taxonomy" id="234267"/>
    <lineage>
        <taxon>Bacteria</taxon>
        <taxon>Pseudomonadati</taxon>
        <taxon>Acidobacteriota</taxon>
        <taxon>Terriglobia</taxon>
        <taxon>Bryobacterales</taxon>
        <taxon>Solibacteraceae</taxon>
        <taxon>Candidatus Solibacter</taxon>
    </lineage>
</organism>
<dbReference type="InParanoid" id="Q024I7"/>
<name>Q024I7_SOLUE</name>
<dbReference type="SUPFAM" id="SSF64182">
    <property type="entry name" value="DHH phosphoesterases"/>
    <property type="match status" value="1"/>
</dbReference>
<reference evidence="1" key="1">
    <citation type="submission" date="2006-10" db="EMBL/GenBank/DDBJ databases">
        <title>Complete sequence of Solibacter usitatus Ellin6076.</title>
        <authorList>
            <consortium name="US DOE Joint Genome Institute"/>
            <person name="Copeland A."/>
            <person name="Lucas S."/>
            <person name="Lapidus A."/>
            <person name="Barry K."/>
            <person name="Detter J.C."/>
            <person name="Glavina del Rio T."/>
            <person name="Hammon N."/>
            <person name="Israni S."/>
            <person name="Dalin E."/>
            <person name="Tice H."/>
            <person name="Pitluck S."/>
            <person name="Thompson L.S."/>
            <person name="Brettin T."/>
            <person name="Bruce D."/>
            <person name="Han C."/>
            <person name="Tapia R."/>
            <person name="Gilna P."/>
            <person name="Schmutz J."/>
            <person name="Larimer F."/>
            <person name="Land M."/>
            <person name="Hauser L."/>
            <person name="Kyrpides N."/>
            <person name="Mikhailova N."/>
            <person name="Janssen P.H."/>
            <person name="Kuske C.R."/>
            <person name="Richardson P."/>
        </authorList>
    </citation>
    <scope>NUCLEOTIDE SEQUENCE</scope>
    <source>
        <strain evidence="1">Ellin6076</strain>
    </source>
</reference>
<dbReference type="AlphaFoldDB" id="Q024I7"/>
<dbReference type="HOGENOM" id="CLU_868271_0_0_0"/>
<evidence type="ECO:0000313" key="1">
    <source>
        <dbReference type="EMBL" id="ABJ83589.1"/>
    </source>
</evidence>
<evidence type="ECO:0008006" key="2">
    <source>
        <dbReference type="Google" id="ProtNLM"/>
    </source>
</evidence>
<proteinExistence type="predicted"/>
<dbReference type="OrthoDB" id="105221at2"/>
<dbReference type="STRING" id="234267.Acid_2600"/>
<dbReference type="eggNOG" id="COG2404">
    <property type="taxonomic scope" value="Bacteria"/>
</dbReference>